<evidence type="ECO:0000313" key="2">
    <source>
        <dbReference type="Proteomes" id="UP000267268"/>
    </source>
</evidence>
<dbReference type="Proteomes" id="UP000267268">
    <property type="component" value="Chromosome 1"/>
</dbReference>
<keyword evidence="2" id="KW-1185">Reference proteome</keyword>
<dbReference type="EMBL" id="CP034562">
    <property type="protein sequence ID" value="AZQ62825.1"/>
    <property type="molecule type" value="Genomic_DNA"/>
</dbReference>
<name>A0A3S9P3Q0_9BACT</name>
<dbReference type="AlphaFoldDB" id="A0A3S9P3Q0"/>
<proteinExistence type="predicted"/>
<accession>A0A3S9P3Q0</accession>
<organism evidence="1 2">
    <name type="scientific">Flammeovirga pectinis</name>
    <dbReference type="NCBI Taxonomy" id="2494373"/>
    <lineage>
        <taxon>Bacteria</taxon>
        <taxon>Pseudomonadati</taxon>
        <taxon>Bacteroidota</taxon>
        <taxon>Cytophagia</taxon>
        <taxon>Cytophagales</taxon>
        <taxon>Flammeovirgaceae</taxon>
        <taxon>Flammeovirga</taxon>
    </lineage>
</organism>
<evidence type="ECO:0000313" key="1">
    <source>
        <dbReference type="EMBL" id="AZQ62825.1"/>
    </source>
</evidence>
<dbReference type="KEGG" id="fll:EI427_11445"/>
<gene>
    <name evidence="1" type="ORF">EI427_11445</name>
</gene>
<dbReference type="OrthoDB" id="608366at2"/>
<dbReference type="RefSeq" id="WP_126614710.1">
    <property type="nucleotide sequence ID" value="NZ_CP034562.1"/>
</dbReference>
<sequence length="733" mass="84616">MKNRLLYNCILEENYTLSNGESTFSFNPKGDLIINYALSDGRPLPYRPNGYKWEKNFTRTRFLNPINNKYSQAKNSGSHLFINGLLYYISNNTDNVNSFSDLKDIYIVEGEKKSYYLNLLGIPSVAFGGLETTQAFLNGNKIKRSKLNSLITEAEENREAPVEGIEELLHEELLELTSKCTNLKRITLLQDADCRYKNDIFRADDNKHLGFLKAIINFTKAVSRIKNSKGQLIEPFYINHEPLHDIGKGIDDCLENLGRTKQDKLLRCLKNKRNYYSKIFNKETFDYDFNSSDNGEPLINVFHLWSTSFKYISDYFTIENPLTKTEAIDNAIENGLKESELRTVFKRNLGFNDDVDLNKINSNNTSKDFDIVTPYIRVEAFSTFSHVPKVIHTVVANKCLINKSSSGQFHSILHQTKVSTSEIEEFIIEASKKLWKINFMLSTEEDLKQNIYDISSLIFIEAIERNLIINYTDVIDLVSMIDFSKVKKATIKYYQLNSERIIPLHIIGGIAQRSKRLYNNDFNTEDYADFILEGMTVEEMAYNTGKSSKTIKSDIKTIFGYDYTKTDATQIKIYNYCQIYIEQAMLNGYSEEEAFKNIDKKNVAECINISYASIKRNWEGSKTEKAIYSNCLYIAFSKNEPSNKKVLSEDNITKSLSLQYSFYTDEIKDNPEFYMNRAKSDKEPFKEVTMSEIPMYSKSTNTKEVRTEDVDTKNIHFNDLERGKGFNFCNGAI</sequence>
<reference evidence="1 2" key="1">
    <citation type="submission" date="2018-12" db="EMBL/GenBank/DDBJ databases">
        <title>Flammeovirga pectinis sp. nov., isolated from the gut of the Korean scallop, Patinopecten yessoensis.</title>
        <authorList>
            <person name="Bae J.-W."/>
            <person name="Jeong Y.-S."/>
            <person name="Kang W."/>
        </authorList>
    </citation>
    <scope>NUCLEOTIDE SEQUENCE [LARGE SCALE GENOMIC DNA]</scope>
    <source>
        <strain evidence="1 2">L12M1</strain>
    </source>
</reference>
<protein>
    <submittedName>
        <fullName evidence="1">Uncharacterized protein</fullName>
    </submittedName>
</protein>